<sequence>MSDLLFRNFKTKIMQKVLVLFLLCSSVIGIAQVKEKIAFGPYIQQMGTKDATICWSTLESSPTLTDKDGNVKTIGEYKHHKIHLGDLEPNTEYKYDVLNDGSDEGKGTLTTYPDEIIPFNFAVTGDSRNRHDVHAKIVAKIMETNPRFIINSGDLVANGRSISDWEAFFGVNKELMKNTPYYPVLGNHEKDSPYYYDLFDLPNNEKYYYFTVGDALFIVLDSEGKQISEPDFVSEKNSDAFWQSAFSEYFNTQKNWLENVLELNKEAGFVFIFQHKPLYSAMKNRKAEAEQTRKFWGDIFERHKVQVFLNGHDHHYHRATKNGVHYITSAGAGAPLYDIELTLPETKKSSKIEHFVNVQINKKNAFLYVTDINGDEIETVEIKRRK</sequence>
<organism evidence="3 4">
    <name type="scientific">Arenibacter echinorum</name>
    <dbReference type="NCBI Taxonomy" id="440515"/>
    <lineage>
        <taxon>Bacteria</taxon>
        <taxon>Pseudomonadati</taxon>
        <taxon>Bacteroidota</taxon>
        <taxon>Flavobacteriia</taxon>
        <taxon>Flavobacteriales</taxon>
        <taxon>Flavobacteriaceae</taxon>
        <taxon>Arenibacter</taxon>
    </lineage>
</organism>
<dbReference type="GO" id="GO:0003993">
    <property type="term" value="F:acid phosphatase activity"/>
    <property type="evidence" value="ECO:0007669"/>
    <property type="project" value="InterPro"/>
</dbReference>
<evidence type="ECO:0000259" key="2">
    <source>
        <dbReference type="Pfam" id="PF00149"/>
    </source>
</evidence>
<dbReference type="InterPro" id="IPR039331">
    <property type="entry name" value="PAPs-like"/>
</dbReference>
<proteinExistence type="predicted"/>
<dbReference type="AlphaFoldDB" id="A0A327R027"/>
<evidence type="ECO:0000313" key="3">
    <source>
        <dbReference type="EMBL" id="RAJ09961.1"/>
    </source>
</evidence>
<dbReference type="PANTHER" id="PTHR22953">
    <property type="entry name" value="ACID PHOSPHATASE RELATED"/>
    <property type="match status" value="1"/>
</dbReference>
<name>A0A327R027_9FLAO</name>
<dbReference type="Pfam" id="PF00149">
    <property type="entry name" value="Metallophos"/>
    <property type="match status" value="1"/>
</dbReference>
<gene>
    <name evidence="3" type="ORF">LV92_02707</name>
</gene>
<reference evidence="3 4" key="1">
    <citation type="submission" date="2018-06" db="EMBL/GenBank/DDBJ databases">
        <title>Genomic Encyclopedia of Archaeal and Bacterial Type Strains, Phase II (KMG-II): from individual species to whole genera.</title>
        <authorList>
            <person name="Goeker M."/>
        </authorList>
    </citation>
    <scope>NUCLEOTIDE SEQUENCE [LARGE SCALE GENOMIC DNA]</scope>
    <source>
        <strain evidence="3 4">DSM 23522</strain>
    </source>
</reference>
<dbReference type="InterPro" id="IPR004843">
    <property type="entry name" value="Calcineurin-like_PHP"/>
</dbReference>
<protein>
    <submittedName>
        <fullName evidence="3">Calcineurin-like phosphoesterase family protein</fullName>
    </submittedName>
</protein>
<dbReference type="InterPro" id="IPR008963">
    <property type="entry name" value="Purple_acid_Pase-like_N"/>
</dbReference>
<evidence type="ECO:0000313" key="4">
    <source>
        <dbReference type="Proteomes" id="UP000249696"/>
    </source>
</evidence>
<keyword evidence="1" id="KW-0732">Signal</keyword>
<dbReference type="PANTHER" id="PTHR22953:SF153">
    <property type="entry name" value="PURPLE ACID PHOSPHATASE"/>
    <property type="match status" value="1"/>
</dbReference>
<dbReference type="SUPFAM" id="SSF56300">
    <property type="entry name" value="Metallo-dependent phosphatases"/>
    <property type="match status" value="1"/>
</dbReference>
<comment type="caution">
    <text evidence="3">The sequence shown here is derived from an EMBL/GenBank/DDBJ whole genome shotgun (WGS) entry which is preliminary data.</text>
</comment>
<feature type="domain" description="Calcineurin-like phosphoesterase" evidence="2">
    <location>
        <begin position="120"/>
        <end position="316"/>
    </location>
</feature>
<dbReference type="OrthoDB" id="9809781at2"/>
<dbReference type="GO" id="GO:0046872">
    <property type="term" value="F:metal ion binding"/>
    <property type="evidence" value="ECO:0007669"/>
    <property type="project" value="InterPro"/>
</dbReference>
<dbReference type="InterPro" id="IPR029052">
    <property type="entry name" value="Metallo-depent_PP-like"/>
</dbReference>
<dbReference type="Gene3D" id="3.60.21.10">
    <property type="match status" value="1"/>
</dbReference>
<evidence type="ECO:0000256" key="1">
    <source>
        <dbReference type="ARBA" id="ARBA00022729"/>
    </source>
</evidence>
<accession>A0A327R027</accession>
<dbReference type="EMBL" id="QLLN01000005">
    <property type="protein sequence ID" value="RAJ09961.1"/>
    <property type="molecule type" value="Genomic_DNA"/>
</dbReference>
<keyword evidence="4" id="KW-1185">Reference proteome</keyword>
<dbReference type="SUPFAM" id="SSF49363">
    <property type="entry name" value="Purple acid phosphatase, N-terminal domain"/>
    <property type="match status" value="1"/>
</dbReference>
<dbReference type="Proteomes" id="UP000249696">
    <property type="component" value="Unassembled WGS sequence"/>
</dbReference>